<reference evidence="1 2" key="1">
    <citation type="journal article" date="2018" name="Front. Plant Sci.">
        <title>Red Clover (Trifolium pratense) and Zigzag Clover (T. medium) - A Picture of Genomic Similarities and Differences.</title>
        <authorList>
            <person name="Dluhosova J."/>
            <person name="Istvanek J."/>
            <person name="Nedelnik J."/>
            <person name="Repkova J."/>
        </authorList>
    </citation>
    <scope>NUCLEOTIDE SEQUENCE [LARGE SCALE GENOMIC DNA]</scope>
    <source>
        <strain evidence="2">cv. 10/8</strain>
        <tissue evidence="1">Leaf</tissue>
    </source>
</reference>
<dbReference type="GO" id="GO:0016301">
    <property type="term" value="F:kinase activity"/>
    <property type="evidence" value="ECO:0007669"/>
    <property type="project" value="UniProtKB-KW"/>
</dbReference>
<comment type="caution">
    <text evidence="1">The sequence shown here is derived from an EMBL/GenBank/DDBJ whole genome shotgun (WGS) entry which is preliminary data.</text>
</comment>
<dbReference type="Proteomes" id="UP000265520">
    <property type="component" value="Unassembled WGS sequence"/>
</dbReference>
<dbReference type="AlphaFoldDB" id="A0A392UM89"/>
<dbReference type="EMBL" id="LXQA010866872">
    <property type="protein sequence ID" value="MCI74743.1"/>
    <property type="molecule type" value="Genomic_DNA"/>
</dbReference>
<accession>A0A392UM89</accession>
<organism evidence="1 2">
    <name type="scientific">Trifolium medium</name>
    <dbReference type="NCBI Taxonomy" id="97028"/>
    <lineage>
        <taxon>Eukaryota</taxon>
        <taxon>Viridiplantae</taxon>
        <taxon>Streptophyta</taxon>
        <taxon>Embryophyta</taxon>
        <taxon>Tracheophyta</taxon>
        <taxon>Spermatophyta</taxon>
        <taxon>Magnoliopsida</taxon>
        <taxon>eudicotyledons</taxon>
        <taxon>Gunneridae</taxon>
        <taxon>Pentapetalae</taxon>
        <taxon>rosids</taxon>
        <taxon>fabids</taxon>
        <taxon>Fabales</taxon>
        <taxon>Fabaceae</taxon>
        <taxon>Papilionoideae</taxon>
        <taxon>50 kb inversion clade</taxon>
        <taxon>NPAAA clade</taxon>
        <taxon>Hologalegina</taxon>
        <taxon>IRL clade</taxon>
        <taxon>Trifolieae</taxon>
        <taxon>Trifolium</taxon>
    </lineage>
</organism>
<evidence type="ECO:0000313" key="2">
    <source>
        <dbReference type="Proteomes" id="UP000265520"/>
    </source>
</evidence>
<proteinExistence type="predicted"/>
<feature type="non-terminal residue" evidence="1">
    <location>
        <position position="1"/>
    </location>
</feature>
<dbReference type="Gene3D" id="1.10.510.10">
    <property type="entry name" value="Transferase(Phosphotransferase) domain 1"/>
    <property type="match status" value="1"/>
</dbReference>
<keyword evidence="2" id="KW-1185">Reference proteome</keyword>
<protein>
    <submittedName>
        <fullName evidence="1">LRR receptor-like kinase</fullName>
    </submittedName>
</protein>
<keyword evidence="1" id="KW-0808">Transferase</keyword>
<keyword evidence="1" id="KW-0418">Kinase</keyword>
<evidence type="ECO:0000313" key="1">
    <source>
        <dbReference type="EMBL" id="MCI74743.1"/>
    </source>
</evidence>
<name>A0A392UM89_9FABA</name>
<keyword evidence="1" id="KW-0675">Receptor</keyword>
<sequence>GTAETVVWVRKLVREGHGVRAIDERMKLDGGDSESQMVESLRVAYLCTAESPGKRPTMQQVLGLLKDIHPRVGHRLS</sequence>